<sequence length="115" mass="13709">MERFDKNKDKYVDYTELITYLSKRFAPQQLKRVAVAFNHFDKDSDAMLEYWETKQAIFYLGENIAAENLRFEFDKMDDDQDGKLIFDQFVDLLCTLKKKKGKVCEKPSNCDRVEK</sequence>
<dbReference type="InterPro" id="IPR018247">
    <property type="entry name" value="EF_Hand_1_Ca_BS"/>
</dbReference>
<evidence type="ECO:0000259" key="2">
    <source>
        <dbReference type="PROSITE" id="PS50222"/>
    </source>
</evidence>
<organism evidence="3 4">
    <name type="scientific">Nesidiocoris tenuis</name>
    <dbReference type="NCBI Taxonomy" id="355587"/>
    <lineage>
        <taxon>Eukaryota</taxon>
        <taxon>Metazoa</taxon>
        <taxon>Ecdysozoa</taxon>
        <taxon>Arthropoda</taxon>
        <taxon>Hexapoda</taxon>
        <taxon>Insecta</taxon>
        <taxon>Pterygota</taxon>
        <taxon>Neoptera</taxon>
        <taxon>Paraneoptera</taxon>
        <taxon>Hemiptera</taxon>
        <taxon>Heteroptera</taxon>
        <taxon>Panheteroptera</taxon>
        <taxon>Cimicomorpha</taxon>
        <taxon>Miridae</taxon>
        <taxon>Dicyphina</taxon>
        <taxon>Nesidiocoris</taxon>
    </lineage>
</organism>
<dbReference type="SUPFAM" id="SSF47473">
    <property type="entry name" value="EF-hand"/>
    <property type="match status" value="1"/>
</dbReference>
<gene>
    <name evidence="3" type="ORF">NTJ_11838</name>
</gene>
<feature type="domain" description="EF-hand" evidence="2">
    <location>
        <begin position="1"/>
        <end position="27"/>
    </location>
</feature>
<evidence type="ECO:0000313" key="4">
    <source>
        <dbReference type="Proteomes" id="UP001307889"/>
    </source>
</evidence>
<proteinExistence type="predicted"/>
<dbReference type="PROSITE" id="PS00018">
    <property type="entry name" value="EF_HAND_1"/>
    <property type="match status" value="1"/>
</dbReference>
<protein>
    <recommendedName>
        <fullName evidence="2">EF-hand domain-containing protein</fullName>
    </recommendedName>
</protein>
<evidence type="ECO:0000313" key="3">
    <source>
        <dbReference type="EMBL" id="BES99021.1"/>
    </source>
</evidence>
<keyword evidence="4" id="KW-1185">Reference proteome</keyword>
<keyword evidence="1" id="KW-0106">Calcium</keyword>
<dbReference type="Proteomes" id="UP001307889">
    <property type="component" value="Chromosome 10"/>
</dbReference>
<name>A0ABN7B3M2_9HEMI</name>
<feature type="domain" description="EF-hand" evidence="2">
    <location>
        <begin position="64"/>
        <end position="99"/>
    </location>
</feature>
<evidence type="ECO:0000256" key="1">
    <source>
        <dbReference type="ARBA" id="ARBA00022837"/>
    </source>
</evidence>
<dbReference type="EMBL" id="AP028918">
    <property type="protein sequence ID" value="BES99021.1"/>
    <property type="molecule type" value="Genomic_DNA"/>
</dbReference>
<accession>A0ABN7B3M2</accession>
<dbReference type="PROSITE" id="PS50222">
    <property type="entry name" value="EF_HAND_2"/>
    <property type="match status" value="3"/>
</dbReference>
<feature type="domain" description="EF-hand" evidence="2">
    <location>
        <begin position="28"/>
        <end position="63"/>
    </location>
</feature>
<dbReference type="InterPro" id="IPR002048">
    <property type="entry name" value="EF_hand_dom"/>
</dbReference>
<reference evidence="3 4" key="1">
    <citation type="submission" date="2023-09" db="EMBL/GenBank/DDBJ databases">
        <title>Nesidiocoris tenuis whole genome shotgun sequence.</title>
        <authorList>
            <person name="Shibata T."/>
            <person name="Shimoda M."/>
            <person name="Kobayashi T."/>
            <person name="Uehara T."/>
        </authorList>
    </citation>
    <scope>NUCLEOTIDE SEQUENCE [LARGE SCALE GENOMIC DNA]</scope>
    <source>
        <strain evidence="3 4">Japan</strain>
    </source>
</reference>
<dbReference type="InterPro" id="IPR011992">
    <property type="entry name" value="EF-hand-dom_pair"/>
</dbReference>
<dbReference type="Gene3D" id="1.10.238.10">
    <property type="entry name" value="EF-hand"/>
    <property type="match status" value="1"/>
</dbReference>